<evidence type="ECO:0000256" key="2">
    <source>
        <dbReference type="ARBA" id="ARBA00023125"/>
    </source>
</evidence>
<organism evidence="5 6">
    <name type="scientific">Nocardia jiangxiensis</name>
    <dbReference type="NCBI Taxonomy" id="282685"/>
    <lineage>
        <taxon>Bacteria</taxon>
        <taxon>Bacillati</taxon>
        <taxon>Actinomycetota</taxon>
        <taxon>Actinomycetes</taxon>
        <taxon>Mycobacteriales</taxon>
        <taxon>Nocardiaceae</taxon>
        <taxon>Nocardia</taxon>
    </lineage>
</organism>
<keyword evidence="6" id="KW-1185">Reference proteome</keyword>
<keyword evidence="3" id="KW-0804">Transcription</keyword>
<dbReference type="CDD" id="cd07377">
    <property type="entry name" value="WHTH_GntR"/>
    <property type="match status" value="1"/>
</dbReference>
<dbReference type="InterPro" id="IPR000524">
    <property type="entry name" value="Tscrpt_reg_HTH_GntR"/>
</dbReference>
<dbReference type="InterPro" id="IPR036388">
    <property type="entry name" value="WH-like_DNA-bd_sf"/>
</dbReference>
<dbReference type="Proteomes" id="UP001601992">
    <property type="component" value="Unassembled WGS sequence"/>
</dbReference>
<sequence>MRQERRVVTDPDLSLLVGSRKRRAASAISGLKPPDTGGPRGLALAVHEHLRRLIVDGVLEPGGVLNQAELARALGVSRTPMREAFRMLQEEGLIDAEPDRRAVVVGLDLADLDSLYSTRILLEALAVRLTVPAATAAVVESLTQALRQMRELRDERQTSPAWRLAHDEFHRISTAGADSQMHKLLEMLRERTHPYLRLAQSSTPESWRHSERRHQAILDAFAARDTDAAAIAMAEHLAATATRVVADADPGRELRGVRDALAMLGAQQPDPR</sequence>
<dbReference type="PANTHER" id="PTHR43537:SF5">
    <property type="entry name" value="UXU OPERON TRANSCRIPTIONAL REGULATOR"/>
    <property type="match status" value="1"/>
</dbReference>
<name>A0ABW6SCJ9_9NOCA</name>
<dbReference type="EMBL" id="JBIAQY010000022">
    <property type="protein sequence ID" value="MFF3573954.1"/>
    <property type="molecule type" value="Genomic_DNA"/>
</dbReference>
<dbReference type="InterPro" id="IPR008920">
    <property type="entry name" value="TF_FadR/GntR_C"/>
</dbReference>
<keyword evidence="1" id="KW-0805">Transcription regulation</keyword>
<evidence type="ECO:0000313" key="5">
    <source>
        <dbReference type="EMBL" id="MFF3573954.1"/>
    </source>
</evidence>
<evidence type="ECO:0000256" key="3">
    <source>
        <dbReference type="ARBA" id="ARBA00023163"/>
    </source>
</evidence>
<feature type="domain" description="HTH gntR-type" evidence="4">
    <location>
        <begin position="40"/>
        <end position="107"/>
    </location>
</feature>
<comment type="caution">
    <text evidence="5">The sequence shown here is derived from an EMBL/GenBank/DDBJ whole genome shotgun (WGS) entry which is preliminary data.</text>
</comment>
<dbReference type="Pfam" id="PF00392">
    <property type="entry name" value="GntR"/>
    <property type="match status" value="1"/>
</dbReference>
<dbReference type="InterPro" id="IPR036390">
    <property type="entry name" value="WH_DNA-bd_sf"/>
</dbReference>
<dbReference type="Gene3D" id="1.20.120.530">
    <property type="entry name" value="GntR ligand-binding domain-like"/>
    <property type="match status" value="1"/>
</dbReference>
<reference evidence="5 6" key="1">
    <citation type="submission" date="2024-10" db="EMBL/GenBank/DDBJ databases">
        <title>The Natural Products Discovery Center: Release of the First 8490 Sequenced Strains for Exploring Actinobacteria Biosynthetic Diversity.</title>
        <authorList>
            <person name="Kalkreuter E."/>
            <person name="Kautsar S.A."/>
            <person name="Yang D."/>
            <person name="Bader C.D."/>
            <person name="Teijaro C.N."/>
            <person name="Fluegel L."/>
            <person name="Davis C.M."/>
            <person name="Simpson J.R."/>
            <person name="Lauterbach L."/>
            <person name="Steele A.D."/>
            <person name="Gui C."/>
            <person name="Meng S."/>
            <person name="Li G."/>
            <person name="Viehrig K."/>
            <person name="Ye F."/>
            <person name="Su P."/>
            <person name="Kiefer A.F."/>
            <person name="Nichols A."/>
            <person name="Cepeda A.J."/>
            <person name="Yan W."/>
            <person name="Fan B."/>
            <person name="Jiang Y."/>
            <person name="Adhikari A."/>
            <person name="Zheng C.-J."/>
            <person name="Schuster L."/>
            <person name="Cowan T.M."/>
            <person name="Smanski M.J."/>
            <person name="Chevrette M.G."/>
            <person name="De Carvalho L.P.S."/>
            <person name="Shen B."/>
        </authorList>
    </citation>
    <scope>NUCLEOTIDE SEQUENCE [LARGE SCALE GENOMIC DNA]</scope>
    <source>
        <strain evidence="5 6">NPDC002593</strain>
    </source>
</reference>
<gene>
    <name evidence="5" type="ORF">ACFYXQ_40010</name>
</gene>
<dbReference type="InterPro" id="IPR011711">
    <property type="entry name" value="GntR_C"/>
</dbReference>
<dbReference type="RefSeq" id="WP_083896262.1">
    <property type="nucleotide sequence ID" value="NZ_JBIAQY010000022.1"/>
</dbReference>
<dbReference type="PRINTS" id="PR00035">
    <property type="entry name" value="HTHGNTR"/>
</dbReference>
<evidence type="ECO:0000259" key="4">
    <source>
        <dbReference type="PROSITE" id="PS50949"/>
    </source>
</evidence>
<evidence type="ECO:0000256" key="1">
    <source>
        <dbReference type="ARBA" id="ARBA00023015"/>
    </source>
</evidence>
<dbReference type="SMART" id="SM00345">
    <property type="entry name" value="HTH_GNTR"/>
    <property type="match status" value="1"/>
</dbReference>
<dbReference type="PANTHER" id="PTHR43537">
    <property type="entry name" value="TRANSCRIPTIONAL REGULATOR, GNTR FAMILY"/>
    <property type="match status" value="1"/>
</dbReference>
<evidence type="ECO:0000313" key="6">
    <source>
        <dbReference type="Proteomes" id="UP001601992"/>
    </source>
</evidence>
<dbReference type="Gene3D" id="1.10.10.10">
    <property type="entry name" value="Winged helix-like DNA-binding domain superfamily/Winged helix DNA-binding domain"/>
    <property type="match status" value="1"/>
</dbReference>
<protein>
    <submittedName>
        <fullName evidence="5">GntR family transcriptional regulator</fullName>
    </submittedName>
</protein>
<dbReference type="SMART" id="SM00895">
    <property type="entry name" value="FCD"/>
    <property type="match status" value="1"/>
</dbReference>
<dbReference type="PROSITE" id="PS50949">
    <property type="entry name" value="HTH_GNTR"/>
    <property type="match status" value="1"/>
</dbReference>
<dbReference type="SUPFAM" id="SSF46785">
    <property type="entry name" value="Winged helix' DNA-binding domain"/>
    <property type="match status" value="1"/>
</dbReference>
<accession>A0ABW6SCJ9</accession>
<dbReference type="SUPFAM" id="SSF48008">
    <property type="entry name" value="GntR ligand-binding domain-like"/>
    <property type="match status" value="1"/>
</dbReference>
<keyword evidence="2" id="KW-0238">DNA-binding</keyword>
<proteinExistence type="predicted"/>
<dbReference type="Pfam" id="PF07729">
    <property type="entry name" value="FCD"/>
    <property type="match status" value="1"/>
</dbReference>